<dbReference type="PANTHER" id="PTHR23270:SF10">
    <property type="entry name" value="PROTEIN RRP5 HOMOLOG"/>
    <property type="match status" value="1"/>
</dbReference>
<proteinExistence type="predicted"/>
<reference evidence="4" key="1">
    <citation type="submission" date="2019-09" db="UniProtKB">
        <authorList>
            <consortium name="WormBaseParasite"/>
        </authorList>
    </citation>
    <scope>IDENTIFICATION</scope>
</reference>
<dbReference type="GO" id="GO:0032040">
    <property type="term" value="C:small-subunit processome"/>
    <property type="evidence" value="ECO:0007669"/>
    <property type="project" value="TreeGrafter"/>
</dbReference>
<evidence type="ECO:0000313" key="4">
    <source>
        <dbReference type="WBParaSite" id="HPBE_0002413901-mRNA-1"/>
    </source>
</evidence>
<evidence type="ECO:0000313" key="3">
    <source>
        <dbReference type="Proteomes" id="UP000050761"/>
    </source>
</evidence>
<feature type="region of interest" description="Disordered" evidence="1">
    <location>
        <begin position="404"/>
        <end position="437"/>
    </location>
</feature>
<protein>
    <submittedName>
        <fullName evidence="4">S1 domain-containing protein</fullName>
    </submittedName>
</protein>
<organism evidence="3 4">
    <name type="scientific">Heligmosomoides polygyrus</name>
    <name type="common">Parasitic roundworm</name>
    <dbReference type="NCBI Taxonomy" id="6339"/>
    <lineage>
        <taxon>Eukaryota</taxon>
        <taxon>Metazoa</taxon>
        <taxon>Ecdysozoa</taxon>
        <taxon>Nematoda</taxon>
        <taxon>Chromadorea</taxon>
        <taxon>Rhabditida</taxon>
        <taxon>Rhabditina</taxon>
        <taxon>Rhabditomorpha</taxon>
        <taxon>Strongyloidea</taxon>
        <taxon>Heligmosomidae</taxon>
        <taxon>Heligmosomoides</taxon>
    </lineage>
</organism>
<dbReference type="SUPFAM" id="SSF50249">
    <property type="entry name" value="Nucleic acid-binding proteins"/>
    <property type="match status" value="1"/>
</dbReference>
<dbReference type="InterPro" id="IPR011990">
    <property type="entry name" value="TPR-like_helical_dom_sf"/>
</dbReference>
<name>A0A183GN69_HELPZ</name>
<dbReference type="WBParaSite" id="HPBE_0002413901-mRNA-1">
    <property type="protein sequence ID" value="HPBE_0002413901-mRNA-1"/>
    <property type="gene ID" value="HPBE_0002413901"/>
</dbReference>
<dbReference type="InterPro" id="IPR003029">
    <property type="entry name" value="S1_domain"/>
</dbReference>
<evidence type="ECO:0000256" key="1">
    <source>
        <dbReference type="SAM" id="MobiDB-lite"/>
    </source>
</evidence>
<feature type="compositionally biased region" description="Basic and acidic residues" evidence="1">
    <location>
        <begin position="421"/>
        <end position="437"/>
    </location>
</feature>
<dbReference type="Proteomes" id="UP000050761">
    <property type="component" value="Unassembled WGS sequence"/>
</dbReference>
<dbReference type="GO" id="GO:0003723">
    <property type="term" value="F:RNA binding"/>
    <property type="evidence" value="ECO:0007669"/>
    <property type="project" value="TreeGrafter"/>
</dbReference>
<dbReference type="InterPro" id="IPR045209">
    <property type="entry name" value="Rrp5"/>
</dbReference>
<dbReference type="PANTHER" id="PTHR23270">
    <property type="entry name" value="PROGRAMMED CELL DEATH PROTEIN 11 PRE-RRNA PROCESSING PROTEIN RRP5"/>
    <property type="match status" value="1"/>
</dbReference>
<dbReference type="Gene3D" id="1.25.40.10">
    <property type="entry name" value="Tetratricopeptide repeat domain"/>
    <property type="match status" value="1"/>
</dbReference>
<keyword evidence="3" id="KW-1185">Reference proteome</keyword>
<sequence>LSSKFLVDSLFPLEEFIKRNHKKNVVVKIMNFVSIKKGGSTVRVAELTMADAKMAESRKKASAVAFTTEFKTGDSVRCFVIPNQEMTAKNIRVEVNPLWCGQIAHEAISDDMKVQGPEHDGEVFESLPKGGEMRLAKVIGVVKMKKKNHGVGVLNLSFDLQANTRMFQPGKRVTGRVTEVSRHPLWVKFHLPSGQQATLCATAIASNYDKVEQLITHFKQDCIFHLYALRQDQNPQRNYVCAEGRYEAYLKQKDQPTAAENPRRLLADRNDVLVDMTCDGFVAKHTPGAILVEIGPGIIGRIRKLHHPEITTVPLNSIVSVKVRQIDSENRISLSLVRIVSQVAPSQERKRPAAAVESTPVAVKKEKKQEVTSEPAEKVELSDPGFDWSNAGFRPEDLAAVGKLGDDDVASPVGKATTADMKSEKPTESKKERMKDLKTMTKEEQIMEKERRLVNREVELSGDFEPETQEDFARLLKKDPNSAEIWIRYITFFLEKNDLTKARATAERALTVINYR</sequence>
<dbReference type="SUPFAM" id="SSF48452">
    <property type="entry name" value="TPR-like"/>
    <property type="match status" value="1"/>
</dbReference>
<dbReference type="SMART" id="SM00316">
    <property type="entry name" value="S1"/>
    <property type="match status" value="1"/>
</dbReference>
<evidence type="ECO:0000259" key="2">
    <source>
        <dbReference type="SMART" id="SM00316"/>
    </source>
</evidence>
<accession>A0A183GN69</accession>
<dbReference type="AlphaFoldDB" id="A0A183GN69"/>
<dbReference type="GO" id="GO:0006364">
    <property type="term" value="P:rRNA processing"/>
    <property type="evidence" value="ECO:0007669"/>
    <property type="project" value="InterPro"/>
</dbReference>
<feature type="domain" description="S1 motif" evidence="2">
    <location>
        <begin position="273"/>
        <end position="337"/>
    </location>
</feature>
<dbReference type="InterPro" id="IPR012340">
    <property type="entry name" value="NA-bd_OB-fold"/>
</dbReference>